<dbReference type="Gene3D" id="1.10.10.10">
    <property type="entry name" value="Winged helix-like DNA-binding domain superfamily/Winged helix DNA-binding domain"/>
    <property type="match status" value="1"/>
</dbReference>
<dbReference type="STRING" id="1193682.BJP25_19725"/>
<keyword evidence="3" id="KW-1185">Reference proteome</keyword>
<dbReference type="EMBL" id="MKQR01000015">
    <property type="protein sequence ID" value="OLR92849.1"/>
    <property type="molecule type" value="Genomic_DNA"/>
</dbReference>
<dbReference type="OrthoDB" id="4307453at2"/>
<dbReference type="SMART" id="SM00421">
    <property type="entry name" value="HTH_LUXR"/>
    <property type="match status" value="1"/>
</dbReference>
<dbReference type="Proteomes" id="UP000186040">
    <property type="component" value="Unassembled WGS sequence"/>
</dbReference>
<dbReference type="SUPFAM" id="SSF46894">
    <property type="entry name" value="C-terminal effector domain of the bipartite response regulators"/>
    <property type="match status" value="1"/>
</dbReference>
<dbReference type="RefSeq" id="WP_075975461.1">
    <property type="nucleotide sequence ID" value="NZ_MKQR01000015.1"/>
</dbReference>
<sequence>MSLRDLGFDSVQEVVYRGLLADPGRDVGALAVLAGTDEAGVREAVTGLLAFGVVEVAAGAPSGVVAGDPEVALGELIERLEYETLCRQRSIGGTRAELAGLATLRRGRVGRVGVDVEHLEEPEQVRERLAELCFFTRSTVYAVQPARQASTEARDAASKLDQRSLQRGVDMRIIYDSVLLGDARNRERLRARVAAGARVRVRPGPLRRLIVLDEQVAVLPADPADPAGGALVVRQPGLVRELAARFTQLWEGAGELEESTPDPEDEVCEGDRVVLELLLEGHTDEIIARRVGVSVRHLRRRIARLLERLGATSRFQAGAAAARRGWI</sequence>
<evidence type="ECO:0000313" key="3">
    <source>
        <dbReference type="Proteomes" id="UP000186040"/>
    </source>
</evidence>
<dbReference type="InterPro" id="IPR000792">
    <property type="entry name" value="Tscrpt_reg_LuxR_C"/>
</dbReference>
<name>A0A1Q9LLH5_9PSEU</name>
<dbReference type="InterPro" id="IPR051797">
    <property type="entry name" value="TrmB-like"/>
</dbReference>
<dbReference type="GO" id="GO:0006355">
    <property type="term" value="P:regulation of DNA-templated transcription"/>
    <property type="evidence" value="ECO:0007669"/>
    <property type="project" value="InterPro"/>
</dbReference>
<comment type="caution">
    <text evidence="2">The sequence shown here is derived from an EMBL/GenBank/DDBJ whole genome shotgun (WGS) entry which is preliminary data.</text>
</comment>
<dbReference type="InterPro" id="IPR036388">
    <property type="entry name" value="WH-like_DNA-bd_sf"/>
</dbReference>
<evidence type="ECO:0000259" key="1">
    <source>
        <dbReference type="SMART" id="SM00421"/>
    </source>
</evidence>
<dbReference type="PANTHER" id="PTHR34293">
    <property type="entry name" value="HTH-TYPE TRANSCRIPTIONAL REGULATOR TRMBL2"/>
    <property type="match status" value="1"/>
</dbReference>
<protein>
    <recommendedName>
        <fullName evidence="1">HTH luxR-type domain-containing protein</fullName>
    </recommendedName>
</protein>
<feature type="domain" description="HTH luxR-type" evidence="1">
    <location>
        <begin position="264"/>
        <end position="321"/>
    </location>
</feature>
<reference evidence="2 3" key="1">
    <citation type="submission" date="2016-10" db="EMBL/GenBank/DDBJ databases">
        <title>The Draft Genome Sequence of Actinokineospora bangkokensis 44EHWT reveals the biosynthetic pathway of antifungal compounds Thailandins with unusual extender unit butylmalonyl-CoA.</title>
        <authorList>
            <person name="Greule A."/>
            <person name="Intra B."/>
            <person name="Flemming S."/>
            <person name="Rommel M.G."/>
            <person name="Panbangred W."/>
            <person name="Bechthold A."/>
        </authorList>
    </citation>
    <scope>NUCLEOTIDE SEQUENCE [LARGE SCALE GENOMIC DNA]</scope>
    <source>
        <strain evidence="2 3">44EHW</strain>
    </source>
</reference>
<dbReference type="PANTHER" id="PTHR34293:SF1">
    <property type="entry name" value="HTH-TYPE TRANSCRIPTIONAL REGULATOR TRMBL2"/>
    <property type="match status" value="1"/>
</dbReference>
<gene>
    <name evidence="2" type="ORF">BJP25_19725</name>
</gene>
<evidence type="ECO:0000313" key="2">
    <source>
        <dbReference type="EMBL" id="OLR92849.1"/>
    </source>
</evidence>
<proteinExistence type="predicted"/>
<dbReference type="GO" id="GO:0003677">
    <property type="term" value="F:DNA binding"/>
    <property type="evidence" value="ECO:0007669"/>
    <property type="project" value="InterPro"/>
</dbReference>
<accession>A0A1Q9LLH5</accession>
<organism evidence="2 3">
    <name type="scientific">Actinokineospora bangkokensis</name>
    <dbReference type="NCBI Taxonomy" id="1193682"/>
    <lineage>
        <taxon>Bacteria</taxon>
        <taxon>Bacillati</taxon>
        <taxon>Actinomycetota</taxon>
        <taxon>Actinomycetes</taxon>
        <taxon>Pseudonocardiales</taxon>
        <taxon>Pseudonocardiaceae</taxon>
        <taxon>Actinokineospora</taxon>
    </lineage>
</organism>
<dbReference type="InterPro" id="IPR016032">
    <property type="entry name" value="Sig_transdc_resp-reg_C-effctor"/>
</dbReference>
<dbReference type="AlphaFoldDB" id="A0A1Q9LLH5"/>